<gene>
    <name evidence="2" type="ORF">H8S54_10320</name>
</gene>
<dbReference type="PANTHER" id="PTHR48094">
    <property type="entry name" value="PROTEIN/NUCLEIC ACID DEGLYCASE DJ-1-RELATED"/>
    <property type="match status" value="1"/>
</dbReference>
<dbReference type="AlphaFoldDB" id="A0A8I0DR57"/>
<dbReference type="CDD" id="cd03135">
    <property type="entry name" value="GATase1_DJ-1"/>
    <property type="match status" value="1"/>
</dbReference>
<dbReference type="EMBL" id="JACOOT010000023">
    <property type="protein sequence ID" value="MBC5651500.1"/>
    <property type="molecule type" value="Genomic_DNA"/>
</dbReference>
<dbReference type="RefSeq" id="WP_186901453.1">
    <property type="nucleotide sequence ID" value="NZ_JACOOT010000023.1"/>
</dbReference>
<dbReference type="InterPro" id="IPR050325">
    <property type="entry name" value="Prot/Nucl_acid_deglycase"/>
</dbReference>
<dbReference type="SUPFAM" id="SSF52317">
    <property type="entry name" value="Class I glutamine amidotransferase-like"/>
    <property type="match status" value="1"/>
</dbReference>
<evidence type="ECO:0000313" key="3">
    <source>
        <dbReference type="Proteomes" id="UP000652847"/>
    </source>
</evidence>
<evidence type="ECO:0000259" key="1">
    <source>
        <dbReference type="Pfam" id="PF01965"/>
    </source>
</evidence>
<dbReference type="Pfam" id="PF01965">
    <property type="entry name" value="DJ-1_PfpI"/>
    <property type="match status" value="1"/>
</dbReference>
<dbReference type="PANTHER" id="PTHR48094:SF12">
    <property type="entry name" value="PARKINSON DISEASE PROTEIN 7 HOMOLOG"/>
    <property type="match status" value="1"/>
</dbReference>
<name>A0A8I0DR57_9FIRM</name>
<dbReference type="InterPro" id="IPR006287">
    <property type="entry name" value="DJ-1"/>
</dbReference>
<organism evidence="2 3">
    <name type="scientific">Blautia segnis</name>
    <dbReference type="NCBI Taxonomy" id="2763030"/>
    <lineage>
        <taxon>Bacteria</taxon>
        <taxon>Bacillati</taxon>
        <taxon>Bacillota</taxon>
        <taxon>Clostridia</taxon>
        <taxon>Lachnospirales</taxon>
        <taxon>Lachnospiraceae</taxon>
        <taxon>Blautia</taxon>
    </lineage>
</organism>
<sequence length="183" mass="19479">MSKKVYIFLADGFEDIEGLTVVDLMRRAGITITTVSIKNTKQITTAHSITMLTDQTFAETDFTDADMLVLPGGQPGTTNLGAFAPLTDLLKNFYNNGGRIAAICAAPTIFAQIGLLHGKKATAYPSCMDGLGDAVRLEDNVVVDGNITTSRGLGTAIDFSLSLISQLLGQEKADQIAESVVYK</sequence>
<dbReference type="NCBIfam" id="TIGR01383">
    <property type="entry name" value="not_thiJ"/>
    <property type="match status" value="1"/>
</dbReference>
<dbReference type="GO" id="GO:0005737">
    <property type="term" value="C:cytoplasm"/>
    <property type="evidence" value="ECO:0007669"/>
    <property type="project" value="TreeGrafter"/>
</dbReference>
<protein>
    <submittedName>
        <fullName evidence="2">DJ-1/PfpI family protein</fullName>
    </submittedName>
</protein>
<feature type="domain" description="DJ-1/PfpI" evidence="1">
    <location>
        <begin position="3"/>
        <end position="165"/>
    </location>
</feature>
<dbReference type="Gene3D" id="3.40.50.880">
    <property type="match status" value="1"/>
</dbReference>
<dbReference type="Proteomes" id="UP000652847">
    <property type="component" value="Unassembled WGS sequence"/>
</dbReference>
<dbReference type="InterPro" id="IPR002818">
    <property type="entry name" value="DJ-1/PfpI"/>
</dbReference>
<proteinExistence type="predicted"/>
<keyword evidence="3" id="KW-1185">Reference proteome</keyword>
<evidence type="ECO:0000313" key="2">
    <source>
        <dbReference type="EMBL" id="MBC5651500.1"/>
    </source>
</evidence>
<reference evidence="2 3" key="1">
    <citation type="submission" date="2020-08" db="EMBL/GenBank/DDBJ databases">
        <title>Genome public.</title>
        <authorList>
            <person name="Liu C."/>
            <person name="Sun Q."/>
        </authorList>
    </citation>
    <scope>NUCLEOTIDE SEQUENCE [LARGE SCALE GENOMIC DNA]</scope>
    <source>
        <strain evidence="2 3">BX17</strain>
    </source>
</reference>
<comment type="caution">
    <text evidence="2">The sequence shown here is derived from an EMBL/GenBank/DDBJ whole genome shotgun (WGS) entry which is preliminary data.</text>
</comment>
<dbReference type="InterPro" id="IPR029062">
    <property type="entry name" value="Class_I_gatase-like"/>
</dbReference>
<accession>A0A8I0DR57</accession>